<keyword evidence="12" id="KW-0472">Membrane</keyword>
<comment type="subcellular location">
    <subcellularLocation>
        <location evidence="1">Membrane</location>
        <topology evidence="1">Single-pass type I membrane protein</topology>
    </subcellularLocation>
</comment>
<dbReference type="InterPro" id="IPR001881">
    <property type="entry name" value="EGF-like_Ca-bd_dom"/>
</dbReference>
<sequence length="740" mass="82632">MEKKFSRLLLLGLRAVWALSAAAADADVPAAKGPGCSTRCGDIDVAYPYGLDPQCAIHGGFVLNCTTVDRTTKLFHGGLEVIKISVPDGKTWVKTWISRQCYDQTTNGTLLYDNAEVWLDANTYVFSAEDNKVIVVGCNSLAYMWSESYIIGCSSTCDKDIADLKNGSCSARAGCCQADLPKGVRYYHSFFNDGYNTSQIWRETPCNYIAVMETKAFNFSTTYLSSTVFYDTDNSMKPVVLEWMIARNTCEVARTNKVTPYACRSNNSDCVTANEVGYRCRCSSGYKGNPYIVGGCTDIDECRDNVTYPCDGICKNISGNYTCDCPPGKNRINGLCLKNQKSVWMAPVVGGSVGLVILMIVITCAYLILERRKLHRIKQKYFRQHGGLLLFEEMRSQQGVAFKIFSEEELQQATHRFDEQQVIGHGGHGKVYKGVLKTDVEVAVKRCMTIDEQQKKEFGKEMLILSQINHKNIVKILGCCLEVEVPMLVYEFIPNGTLFDLIHGNRGRYISLGTRLRIAYESAEALAYLHSCASPPILHGDVKSTNILLDGDYSVKVSDFGASILAPSDKSQFVTLVQGTCGYLDPEYMQTCQLTDKSDVYSFGVVLLELLTRKKAFNLEGREHEKSLSMRFLSVMKENKLEDILDDQIKNNENVEYLEEIAELARQCLDMSGVNRPLMKEVADKLERLMKVMQHPWAHENPEELDNLLGEHSMSRISSVVTTEAFSIAKKAAMGLESGR</sequence>
<evidence type="ECO:0000256" key="6">
    <source>
        <dbReference type="ARBA" id="ARBA00022741"/>
    </source>
</evidence>
<keyword evidence="8 11" id="KW-0067">ATP-binding</keyword>
<dbReference type="PROSITE" id="PS50011">
    <property type="entry name" value="PROTEIN_KINASE_DOM"/>
    <property type="match status" value="1"/>
</dbReference>
<dbReference type="SMART" id="SM00181">
    <property type="entry name" value="EGF"/>
    <property type="match status" value="2"/>
</dbReference>
<dbReference type="PROSITE" id="PS01187">
    <property type="entry name" value="EGF_CA"/>
    <property type="match status" value="1"/>
</dbReference>
<evidence type="ECO:0000256" key="2">
    <source>
        <dbReference type="ARBA" id="ARBA00022527"/>
    </source>
</evidence>
<feature type="domain" description="Protein kinase" evidence="14">
    <location>
        <begin position="417"/>
        <end position="698"/>
    </location>
</feature>
<keyword evidence="6 11" id="KW-0547">Nucleotide-binding</keyword>
<dbReference type="InterPro" id="IPR025287">
    <property type="entry name" value="WAK_GUB"/>
</dbReference>
<evidence type="ECO:0000256" key="4">
    <source>
        <dbReference type="ARBA" id="ARBA00022679"/>
    </source>
</evidence>
<dbReference type="Pfam" id="PF00069">
    <property type="entry name" value="Pkinase"/>
    <property type="match status" value="1"/>
</dbReference>
<dbReference type="CDD" id="cd00054">
    <property type="entry name" value="EGF_CA"/>
    <property type="match status" value="1"/>
</dbReference>
<dbReference type="InterPro" id="IPR049883">
    <property type="entry name" value="NOTCH1_EGF-like"/>
</dbReference>
<keyword evidence="12" id="KW-1133">Transmembrane helix</keyword>
<evidence type="ECO:0000256" key="11">
    <source>
        <dbReference type="PROSITE-ProRule" id="PRU10141"/>
    </source>
</evidence>
<keyword evidence="7 15" id="KW-0418">Kinase</keyword>
<feature type="transmembrane region" description="Helical" evidence="12">
    <location>
        <begin position="344"/>
        <end position="369"/>
    </location>
</feature>
<evidence type="ECO:0000256" key="3">
    <source>
        <dbReference type="ARBA" id="ARBA00022536"/>
    </source>
</evidence>
<dbReference type="PANTHER" id="PTHR27005">
    <property type="entry name" value="WALL-ASSOCIATED RECEPTOR KINASE-LIKE 21"/>
    <property type="match status" value="1"/>
</dbReference>
<evidence type="ECO:0000256" key="1">
    <source>
        <dbReference type="ARBA" id="ARBA00004479"/>
    </source>
</evidence>
<dbReference type="SUPFAM" id="SSF56112">
    <property type="entry name" value="Protein kinase-like (PK-like)"/>
    <property type="match status" value="1"/>
</dbReference>
<dbReference type="InterPro" id="IPR000719">
    <property type="entry name" value="Prot_kinase_dom"/>
</dbReference>
<evidence type="ECO:0000256" key="5">
    <source>
        <dbReference type="ARBA" id="ARBA00022729"/>
    </source>
</evidence>
<reference evidence="15 16" key="1">
    <citation type="submission" date="2016-09" db="EMBL/GenBank/DDBJ databases">
        <title>The draft genome of Dichanthelium oligosanthes: A C3 panicoid grass species.</title>
        <authorList>
            <person name="Studer A.J."/>
            <person name="Schnable J.C."/>
            <person name="Brutnell T.P."/>
        </authorList>
    </citation>
    <scope>NUCLEOTIDE SEQUENCE [LARGE SCALE GENOMIC DNA]</scope>
    <source>
        <strain evidence="16">cv. Kellogg 1175</strain>
        <tissue evidence="15">Leaf</tissue>
    </source>
</reference>
<dbReference type="SMART" id="SM00179">
    <property type="entry name" value="EGF_CA"/>
    <property type="match status" value="1"/>
</dbReference>
<keyword evidence="12" id="KW-0812">Transmembrane</keyword>
<dbReference type="PROSITE" id="PS00108">
    <property type="entry name" value="PROTEIN_KINASE_ST"/>
    <property type="match status" value="1"/>
</dbReference>
<keyword evidence="3" id="KW-0245">EGF-like domain</keyword>
<keyword evidence="2" id="KW-0723">Serine/threonine-protein kinase</keyword>
<evidence type="ECO:0000256" key="13">
    <source>
        <dbReference type="SAM" id="SignalP"/>
    </source>
</evidence>
<dbReference type="SMART" id="SM00220">
    <property type="entry name" value="S_TKc"/>
    <property type="match status" value="1"/>
</dbReference>
<evidence type="ECO:0000256" key="8">
    <source>
        <dbReference type="ARBA" id="ARBA00022840"/>
    </source>
</evidence>
<comment type="caution">
    <text evidence="15">The sequence shown here is derived from an EMBL/GenBank/DDBJ whole genome shotgun (WGS) entry which is preliminary data.</text>
</comment>
<keyword evidence="10" id="KW-0325">Glycoprotein</keyword>
<dbReference type="PROSITE" id="PS00107">
    <property type="entry name" value="PROTEIN_KINASE_ATP"/>
    <property type="match status" value="1"/>
</dbReference>
<dbReference type="FunFam" id="3.30.200.20:FF:000459">
    <property type="entry name" value="Wall-associated receptor kinase-like 8"/>
    <property type="match status" value="1"/>
</dbReference>
<dbReference type="InterPro" id="IPR045274">
    <property type="entry name" value="WAK-like"/>
</dbReference>
<proteinExistence type="predicted"/>
<dbReference type="Gene3D" id="2.10.25.10">
    <property type="entry name" value="Laminin"/>
    <property type="match status" value="1"/>
</dbReference>
<keyword evidence="16" id="KW-1185">Reference proteome</keyword>
<dbReference type="SUPFAM" id="SSF57196">
    <property type="entry name" value="EGF/Laminin"/>
    <property type="match status" value="1"/>
</dbReference>
<dbReference type="PANTHER" id="PTHR27005:SF479">
    <property type="entry name" value="OS06G0706600 PROTEIN"/>
    <property type="match status" value="1"/>
</dbReference>
<dbReference type="GO" id="GO:0005524">
    <property type="term" value="F:ATP binding"/>
    <property type="evidence" value="ECO:0007669"/>
    <property type="project" value="UniProtKB-UniRule"/>
</dbReference>
<dbReference type="STRING" id="888268.A0A1E5UTA5"/>
<dbReference type="Pfam" id="PF13947">
    <property type="entry name" value="GUB_WAK_bind"/>
    <property type="match status" value="1"/>
</dbReference>
<evidence type="ECO:0000259" key="14">
    <source>
        <dbReference type="PROSITE" id="PS50011"/>
    </source>
</evidence>
<dbReference type="GO" id="GO:0030247">
    <property type="term" value="F:polysaccharide binding"/>
    <property type="evidence" value="ECO:0007669"/>
    <property type="project" value="InterPro"/>
</dbReference>
<keyword evidence="4" id="KW-0808">Transferase</keyword>
<dbReference type="InterPro" id="IPR000742">
    <property type="entry name" value="EGF"/>
</dbReference>
<dbReference type="Gene3D" id="3.30.200.20">
    <property type="entry name" value="Phosphorylase Kinase, domain 1"/>
    <property type="match status" value="1"/>
</dbReference>
<dbReference type="Gene3D" id="1.10.510.10">
    <property type="entry name" value="Transferase(Phosphotransferase) domain 1"/>
    <property type="match status" value="1"/>
</dbReference>
<dbReference type="EMBL" id="LWDX02063941">
    <property type="protein sequence ID" value="OEL16139.1"/>
    <property type="molecule type" value="Genomic_DNA"/>
</dbReference>
<feature type="chain" id="PRO_5009187367" evidence="13">
    <location>
        <begin position="27"/>
        <end position="740"/>
    </location>
</feature>
<organism evidence="15 16">
    <name type="scientific">Dichanthelium oligosanthes</name>
    <dbReference type="NCBI Taxonomy" id="888268"/>
    <lineage>
        <taxon>Eukaryota</taxon>
        <taxon>Viridiplantae</taxon>
        <taxon>Streptophyta</taxon>
        <taxon>Embryophyta</taxon>
        <taxon>Tracheophyta</taxon>
        <taxon>Spermatophyta</taxon>
        <taxon>Magnoliopsida</taxon>
        <taxon>Liliopsida</taxon>
        <taxon>Poales</taxon>
        <taxon>Poaceae</taxon>
        <taxon>PACMAD clade</taxon>
        <taxon>Panicoideae</taxon>
        <taxon>Panicodae</taxon>
        <taxon>Paniceae</taxon>
        <taxon>Dichantheliinae</taxon>
        <taxon>Dichanthelium</taxon>
    </lineage>
</organism>
<keyword evidence="9" id="KW-1015">Disulfide bond</keyword>
<dbReference type="GO" id="GO:0007166">
    <property type="term" value="P:cell surface receptor signaling pathway"/>
    <property type="evidence" value="ECO:0007669"/>
    <property type="project" value="InterPro"/>
</dbReference>
<feature type="signal peptide" evidence="13">
    <location>
        <begin position="1"/>
        <end position="26"/>
    </location>
</feature>
<dbReference type="InterPro" id="IPR017441">
    <property type="entry name" value="Protein_kinase_ATP_BS"/>
</dbReference>
<accession>A0A1E5UTA5</accession>
<dbReference type="GO" id="GO:0004674">
    <property type="term" value="F:protein serine/threonine kinase activity"/>
    <property type="evidence" value="ECO:0007669"/>
    <property type="project" value="UniProtKB-KW"/>
</dbReference>
<dbReference type="GO" id="GO:0005509">
    <property type="term" value="F:calcium ion binding"/>
    <property type="evidence" value="ECO:0007669"/>
    <property type="project" value="InterPro"/>
</dbReference>
<evidence type="ECO:0000313" key="15">
    <source>
        <dbReference type="EMBL" id="OEL16139.1"/>
    </source>
</evidence>
<dbReference type="Proteomes" id="UP000095767">
    <property type="component" value="Unassembled WGS sequence"/>
</dbReference>
<name>A0A1E5UTA5_9POAL</name>
<keyword evidence="15" id="KW-0675">Receptor</keyword>
<dbReference type="FunFam" id="1.10.510.10:FF:000084">
    <property type="entry name" value="Wall-associated receptor kinase 2"/>
    <property type="match status" value="1"/>
</dbReference>
<protein>
    <submittedName>
        <fullName evidence="15">Wall-associated receptor kinase 2</fullName>
    </submittedName>
</protein>
<dbReference type="InterPro" id="IPR008271">
    <property type="entry name" value="Ser/Thr_kinase_AS"/>
</dbReference>
<keyword evidence="5 13" id="KW-0732">Signal</keyword>
<evidence type="ECO:0000256" key="10">
    <source>
        <dbReference type="ARBA" id="ARBA00023180"/>
    </source>
</evidence>
<dbReference type="InterPro" id="IPR011009">
    <property type="entry name" value="Kinase-like_dom_sf"/>
</dbReference>
<evidence type="ECO:0000256" key="12">
    <source>
        <dbReference type="SAM" id="Phobius"/>
    </source>
</evidence>
<dbReference type="GO" id="GO:0005886">
    <property type="term" value="C:plasma membrane"/>
    <property type="evidence" value="ECO:0007669"/>
    <property type="project" value="TreeGrafter"/>
</dbReference>
<dbReference type="InterPro" id="IPR018097">
    <property type="entry name" value="EGF_Ca-bd_CS"/>
</dbReference>
<gene>
    <name evidence="15" type="ORF">BAE44_0022841</name>
</gene>
<evidence type="ECO:0000256" key="7">
    <source>
        <dbReference type="ARBA" id="ARBA00022777"/>
    </source>
</evidence>
<feature type="binding site" evidence="11">
    <location>
        <position position="445"/>
    </location>
    <ligand>
        <name>ATP</name>
        <dbReference type="ChEBI" id="CHEBI:30616"/>
    </ligand>
</feature>
<evidence type="ECO:0000256" key="9">
    <source>
        <dbReference type="ARBA" id="ARBA00023157"/>
    </source>
</evidence>
<dbReference type="OrthoDB" id="4062651at2759"/>
<dbReference type="Pfam" id="PF07645">
    <property type="entry name" value="EGF_CA"/>
    <property type="match status" value="1"/>
</dbReference>
<dbReference type="AlphaFoldDB" id="A0A1E5UTA5"/>
<evidence type="ECO:0000313" key="16">
    <source>
        <dbReference type="Proteomes" id="UP000095767"/>
    </source>
</evidence>